<dbReference type="GeneID" id="20525105"/>
<dbReference type="Pfam" id="PF00622">
    <property type="entry name" value="SPRY"/>
    <property type="match status" value="1"/>
</dbReference>
<dbReference type="STRING" id="691883.A0A058ZH42"/>
<evidence type="ECO:0000256" key="3">
    <source>
        <dbReference type="SAM" id="MobiDB-lite"/>
    </source>
</evidence>
<dbReference type="InterPro" id="IPR043136">
    <property type="entry name" value="B30.2/SPRY_sf"/>
</dbReference>
<comment type="subcellular location">
    <subcellularLocation>
        <location evidence="1">Nucleus</location>
    </subcellularLocation>
</comment>
<keyword evidence="6" id="KW-1185">Reference proteome</keyword>
<feature type="compositionally biased region" description="Basic and acidic residues" evidence="3">
    <location>
        <begin position="1"/>
        <end position="13"/>
    </location>
</feature>
<protein>
    <recommendedName>
        <fullName evidence="4">SPRY domain-containing protein</fullName>
    </recommendedName>
</protein>
<evidence type="ECO:0000256" key="2">
    <source>
        <dbReference type="ARBA" id="ARBA00023242"/>
    </source>
</evidence>
<dbReference type="AlphaFoldDB" id="A0A058ZH42"/>
<evidence type="ECO:0000259" key="4">
    <source>
        <dbReference type="SMART" id="SM00449"/>
    </source>
</evidence>
<dbReference type="CDD" id="cd12872">
    <property type="entry name" value="SPRY_Ash2"/>
    <property type="match status" value="1"/>
</dbReference>
<dbReference type="SMART" id="SM00449">
    <property type="entry name" value="SPRY"/>
    <property type="match status" value="1"/>
</dbReference>
<evidence type="ECO:0000256" key="1">
    <source>
        <dbReference type="ARBA" id="ARBA00004123"/>
    </source>
</evidence>
<feature type="compositionally biased region" description="Pro residues" evidence="3">
    <location>
        <begin position="119"/>
        <end position="138"/>
    </location>
</feature>
<dbReference type="Gene3D" id="2.60.120.920">
    <property type="match status" value="1"/>
</dbReference>
<dbReference type="eggNOG" id="KOG2626">
    <property type="taxonomic scope" value="Eukaryota"/>
</dbReference>
<evidence type="ECO:0000313" key="5">
    <source>
        <dbReference type="EMBL" id="KCV72802.1"/>
    </source>
</evidence>
<feature type="compositionally biased region" description="Low complexity" evidence="3">
    <location>
        <begin position="400"/>
        <end position="413"/>
    </location>
</feature>
<dbReference type="PANTHER" id="PTHR10598:SF0">
    <property type="entry name" value="SET1_ASH2 HISTONE METHYLTRANSFERASE COMPLEX SUBUNIT ASH2"/>
    <property type="match status" value="1"/>
</dbReference>
<dbReference type="GO" id="GO:0000976">
    <property type="term" value="F:transcription cis-regulatory region binding"/>
    <property type="evidence" value="ECO:0007669"/>
    <property type="project" value="TreeGrafter"/>
</dbReference>
<organism evidence="5">
    <name type="scientific">Fonticula alba</name>
    <name type="common">Slime mold</name>
    <dbReference type="NCBI Taxonomy" id="691883"/>
    <lineage>
        <taxon>Eukaryota</taxon>
        <taxon>Rotosphaerida</taxon>
        <taxon>Fonticulaceae</taxon>
        <taxon>Fonticula</taxon>
    </lineage>
</organism>
<proteinExistence type="predicted"/>
<feature type="region of interest" description="Disordered" evidence="3">
    <location>
        <begin position="258"/>
        <end position="288"/>
    </location>
</feature>
<dbReference type="EMBL" id="KB932201">
    <property type="protein sequence ID" value="KCV72802.1"/>
    <property type="molecule type" value="Genomic_DNA"/>
</dbReference>
<gene>
    <name evidence="5" type="ORF">H696_00380</name>
</gene>
<dbReference type="InterPro" id="IPR037353">
    <property type="entry name" value="ASH2"/>
</dbReference>
<feature type="region of interest" description="Disordered" evidence="3">
    <location>
        <begin position="112"/>
        <end position="140"/>
    </location>
</feature>
<feature type="domain" description="SPRY" evidence="4">
    <location>
        <begin position="172"/>
        <end position="454"/>
    </location>
</feature>
<dbReference type="InterPro" id="IPR003877">
    <property type="entry name" value="SPRY_dom"/>
</dbReference>
<evidence type="ECO:0000313" key="6">
    <source>
        <dbReference type="Proteomes" id="UP000030693"/>
    </source>
</evidence>
<accession>A0A058ZH42</accession>
<dbReference type="RefSeq" id="XP_009492503.1">
    <property type="nucleotide sequence ID" value="XM_009494228.1"/>
</dbReference>
<dbReference type="Proteomes" id="UP000030693">
    <property type="component" value="Unassembled WGS sequence"/>
</dbReference>
<dbReference type="OrthoDB" id="10266026at2759"/>
<reference evidence="5" key="1">
    <citation type="submission" date="2013-04" db="EMBL/GenBank/DDBJ databases">
        <title>The Genome Sequence of Fonticula alba ATCC 38817.</title>
        <authorList>
            <consortium name="The Broad Institute Genomics Platform"/>
            <person name="Russ C."/>
            <person name="Cuomo C."/>
            <person name="Burger G."/>
            <person name="Gray M.W."/>
            <person name="Holland P.W.H."/>
            <person name="King N."/>
            <person name="Lang F.B.F."/>
            <person name="Roger A.J."/>
            <person name="Ruiz-Trillo I."/>
            <person name="Brown M."/>
            <person name="Walker B."/>
            <person name="Young S."/>
            <person name="Zeng Q."/>
            <person name="Gargeya S."/>
            <person name="Fitzgerald M."/>
            <person name="Haas B."/>
            <person name="Abouelleil A."/>
            <person name="Allen A.W."/>
            <person name="Alvarado L."/>
            <person name="Arachchi H.M."/>
            <person name="Berlin A.M."/>
            <person name="Chapman S.B."/>
            <person name="Gainer-Dewar J."/>
            <person name="Goldberg J."/>
            <person name="Griggs A."/>
            <person name="Gujja S."/>
            <person name="Hansen M."/>
            <person name="Howarth C."/>
            <person name="Imamovic A."/>
            <person name="Ireland A."/>
            <person name="Larimer J."/>
            <person name="McCowan C."/>
            <person name="Murphy C."/>
            <person name="Pearson M."/>
            <person name="Poon T.W."/>
            <person name="Priest M."/>
            <person name="Roberts A."/>
            <person name="Saif S."/>
            <person name="Shea T."/>
            <person name="Sisk P."/>
            <person name="Sykes S."/>
            <person name="Wortman J."/>
            <person name="Nusbaum C."/>
            <person name="Birren B."/>
        </authorList>
    </citation>
    <scope>NUCLEOTIDE SEQUENCE [LARGE SCALE GENOMIC DNA]</scope>
    <source>
        <strain evidence="5">ATCC 38817</strain>
    </source>
</reference>
<sequence>MSSGAPHHEDHTRTAAMSNPLGRRPSTEDLFHQFRHITGPPSERPYNRDGYRYCWAELDPHLPIARERIPPAVALSLEDRASVIRLSEAPPGIGAALPPGFHCVHGGAGAGRAGCPADAPAPDPGIPNNPPPDQPPGPWEEDAQVVCRRRVASIETSGYRSIRATHFAGPGAGTLYFEVRLEPAIPVRLTAASVLASRAFRAAAAGCVSPGASLSSALASNDQILVTLEGRVVGATTNATQAASIAAAHLPSLLPPPPLAPGLVPAPATSGDLPAGRASGRQADPADALEDSLPRPAVRVGVSTRHGALDAPVGADAHGFGLVPHAGTVVHDARCRAYGPPLGEYRAGDVIGILLHLPGDPALAVAAPVARRERVVIVMKNHLFFEDPPNALSTVEDSPTDGQPGSPGPGSLSFLHNGRFLGEAFTNLPQQQHFSPTISLYYGARVSVNFGPIFDRPPCRQQLPEHLREWRPFSERVRDSAIECTVNNLLEQVLFPRDLRQRPSRQEAPPS</sequence>
<dbReference type="PANTHER" id="PTHR10598">
    <property type="entry name" value="SET1/ASH2 HISTONE METHYLTRANSFERASE COMPLEX SUBUNIT ASH2"/>
    <property type="match status" value="1"/>
</dbReference>
<name>A0A058ZH42_FONAL</name>
<dbReference type="InterPro" id="IPR013320">
    <property type="entry name" value="ConA-like_dom_sf"/>
</dbReference>
<dbReference type="GO" id="GO:0048188">
    <property type="term" value="C:Set1C/COMPASS complex"/>
    <property type="evidence" value="ECO:0007669"/>
    <property type="project" value="InterPro"/>
</dbReference>
<dbReference type="SUPFAM" id="SSF49899">
    <property type="entry name" value="Concanavalin A-like lectins/glucanases"/>
    <property type="match status" value="1"/>
</dbReference>
<feature type="region of interest" description="Disordered" evidence="3">
    <location>
        <begin position="1"/>
        <end position="26"/>
    </location>
</feature>
<keyword evidence="2" id="KW-0539">Nucleus</keyword>
<feature type="region of interest" description="Disordered" evidence="3">
    <location>
        <begin position="389"/>
        <end position="413"/>
    </location>
</feature>